<evidence type="ECO:0000256" key="2">
    <source>
        <dbReference type="ARBA" id="ARBA00022840"/>
    </source>
</evidence>
<organism evidence="5 6">
    <name type="scientific">Gracilibacillus halotolerans</name>
    <dbReference type="NCBI Taxonomy" id="74386"/>
    <lineage>
        <taxon>Bacteria</taxon>
        <taxon>Bacillati</taxon>
        <taxon>Bacillota</taxon>
        <taxon>Bacilli</taxon>
        <taxon>Bacillales</taxon>
        <taxon>Bacillaceae</taxon>
        <taxon>Gracilibacillus</taxon>
    </lineage>
</organism>
<dbReference type="PROSITE" id="PS00211">
    <property type="entry name" value="ABC_TRANSPORTER_1"/>
    <property type="match status" value="1"/>
</dbReference>
<feature type="coiled-coil region" evidence="3">
    <location>
        <begin position="170"/>
        <end position="253"/>
    </location>
</feature>
<name>A0A841RRL0_9BACI</name>
<keyword evidence="1" id="KW-0547">Nucleotide-binding</keyword>
<dbReference type="GO" id="GO:0016887">
    <property type="term" value="F:ATP hydrolysis activity"/>
    <property type="evidence" value="ECO:0007669"/>
    <property type="project" value="InterPro"/>
</dbReference>
<dbReference type="PROSITE" id="PS50893">
    <property type="entry name" value="ABC_TRANSPORTER_2"/>
    <property type="match status" value="2"/>
</dbReference>
<dbReference type="EMBL" id="JACHON010000009">
    <property type="protein sequence ID" value="MBB6513228.1"/>
    <property type="molecule type" value="Genomic_DNA"/>
</dbReference>
<feature type="domain" description="ABC transporter" evidence="4">
    <location>
        <begin position="3"/>
        <end position="174"/>
    </location>
</feature>
<evidence type="ECO:0000259" key="4">
    <source>
        <dbReference type="PROSITE" id="PS50893"/>
    </source>
</evidence>
<sequence>MLLQARDLIITVGARHLVENVSFEIHHGDRIGLIGKNGTGKSTLINVLIGNIPIEKGEITRSGIIEYVPQLKEQDAEKSGGEVTQQYIQRAFAKQAGLLIADEPTTHLDTNHIEWVEDTLKSWNGAYLIVSHDRAFLDATCNQIWEISDGKLHFYRGNYSSYKHQKESKEKQHQENYEKYLAKKKQLERALELRDQKAARATKKPKKTSNSEAKIIGAKPYFAKKQKKLHQTASALETRLDKLEKVAKPMEQKPLKMELPYEEKMANRTIIRLNNVMGKIGDKLLWENASFEVKTGEKIAITGPNGSGKTTLIRSILSRQDGITISDSCRIGYFKQDLSQLDSNLSILENVLATSNQTETLVRTVLARLYFRGEDVHKKISVLSGGEQVKVALAKIFVSNVNTLIFDEPTNFLDIDAVEALEQLLQEYEGTILFVSHDRRFVEQVASRVIEMKDKMLHDSDTMIEHKSEQSTTEEELLVIETKISDVLGRLSLEPTVELEEEFQQLLKKKKAAENTATKGE</sequence>
<dbReference type="InterPro" id="IPR003593">
    <property type="entry name" value="AAA+_ATPase"/>
</dbReference>
<keyword evidence="3" id="KW-0175">Coiled coil</keyword>
<dbReference type="PANTHER" id="PTHR42855">
    <property type="entry name" value="ABC TRANSPORTER ATP-BINDING SUBUNIT"/>
    <property type="match status" value="1"/>
</dbReference>
<dbReference type="CDD" id="cd03221">
    <property type="entry name" value="ABCF_EF-3"/>
    <property type="match status" value="2"/>
</dbReference>
<evidence type="ECO:0000313" key="6">
    <source>
        <dbReference type="Proteomes" id="UP000572212"/>
    </source>
</evidence>
<evidence type="ECO:0000313" key="5">
    <source>
        <dbReference type="EMBL" id="MBB6513228.1"/>
    </source>
</evidence>
<dbReference type="Pfam" id="PF00005">
    <property type="entry name" value="ABC_tran"/>
    <property type="match status" value="2"/>
</dbReference>
<dbReference type="AlphaFoldDB" id="A0A841RRL0"/>
<dbReference type="SMART" id="SM00382">
    <property type="entry name" value="AAA"/>
    <property type="match status" value="2"/>
</dbReference>
<protein>
    <submittedName>
        <fullName evidence="5">Pleuromutilin/lincosamide/streptogramin A transport system ATP-binding/permease protein</fullName>
    </submittedName>
</protein>
<dbReference type="InterPro" id="IPR051309">
    <property type="entry name" value="ABCF_ATPase"/>
</dbReference>
<proteinExistence type="predicted"/>
<dbReference type="InterPro" id="IPR017871">
    <property type="entry name" value="ABC_transporter-like_CS"/>
</dbReference>
<dbReference type="NCBIfam" id="NF000355">
    <property type="entry name" value="ribo_prot_ABC_F"/>
    <property type="match status" value="1"/>
</dbReference>
<evidence type="ECO:0000256" key="1">
    <source>
        <dbReference type="ARBA" id="ARBA00022741"/>
    </source>
</evidence>
<dbReference type="PANTHER" id="PTHR42855:SF2">
    <property type="entry name" value="DRUG RESISTANCE ABC TRANSPORTER,ATP-BINDING PROTEIN"/>
    <property type="match status" value="1"/>
</dbReference>
<dbReference type="InterPro" id="IPR003439">
    <property type="entry name" value="ABC_transporter-like_ATP-bd"/>
</dbReference>
<evidence type="ECO:0000256" key="3">
    <source>
        <dbReference type="SAM" id="Coils"/>
    </source>
</evidence>
<reference evidence="5 6" key="1">
    <citation type="submission" date="2020-08" db="EMBL/GenBank/DDBJ databases">
        <title>Genomic Encyclopedia of Type Strains, Phase IV (KMG-IV): sequencing the most valuable type-strain genomes for metagenomic binning, comparative biology and taxonomic classification.</title>
        <authorList>
            <person name="Goeker M."/>
        </authorList>
    </citation>
    <scope>NUCLEOTIDE SEQUENCE [LARGE SCALE GENOMIC DNA]</scope>
    <source>
        <strain evidence="5 6">DSM 11805</strain>
    </source>
</reference>
<keyword evidence="6" id="KW-1185">Reference proteome</keyword>
<dbReference type="Proteomes" id="UP000572212">
    <property type="component" value="Unassembled WGS sequence"/>
</dbReference>
<dbReference type="RefSeq" id="WP_184248026.1">
    <property type="nucleotide sequence ID" value="NZ_BAAACU010000055.1"/>
</dbReference>
<keyword evidence="2 5" id="KW-0067">ATP-binding</keyword>
<dbReference type="Gene3D" id="3.40.50.300">
    <property type="entry name" value="P-loop containing nucleotide triphosphate hydrolases"/>
    <property type="match status" value="3"/>
</dbReference>
<feature type="domain" description="ABC transporter" evidence="4">
    <location>
        <begin position="271"/>
        <end position="479"/>
    </location>
</feature>
<accession>A0A841RRL0</accession>
<comment type="caution">
    <text evidence="5">The sequence shown here is derived from an EMBL/GenBank/DDBJ whole genome shotgun (WGS) entry which is preliminary data.</text>
</comment>
<dbReference type="SUPFAM" id="SSF52540">
    <property type="entry name" value="P-loop containing nucleoside triphosphate hydrolases"/>
    <property type="match status" value="2"/>
</dbReference>
<dbReference type="InterPro" id="IPR027417">
    <property type="entry name" value="P-loop_NTPase"/>
</dbReference>
<gene>
    <name evidence="5" type="ORF">GGQ92_002032</name>
</gene>
<dbReference type="GO" id="GO:0005524">
    <property type="term" value="F:ATP binding"/>
    <property type="evidence" value="ECO:0007669"/>
    <property type="project" value="UniProtKB-KW"/>
</dbReference>